<dbReference type="RefSeq" id="WP_179753299.1">
    <property type="nucleotide sequence ID" value="NZ_JACCBU010000001.1"/>
</dbReference>
<keyword evidence="1" id="KW-0472">Membrane</keyword>
<name>A0A7Y9I9C1_9ACTN</name>
<evidence type="ECO:0000313" key="4">
    <source>
        <dbReference type="Proteomes" id="UP000569914"/>
    </source>
</evidence>
<feature type="domain" description="CAAX prenyl protease 2/Lysostaphin resistance protein A-like" evidence="2">
    <location>
        <begin position="157"/>
        <end position="243"/>
    </location>
</feature>
<keyword evidence="1" id="KW-1133">Transmembrane helix</keyword>
<proteinExistence type="predicted"/>
<dbReference type="Pfam" id="PF02517">
    <property type="entry name" value="Rce1-like"/>
    <property type="match status" value="1"/>
</dbReference>
<reference evidence="3 4" key="1">
    <citation type="submission" date="2020-07" db="EMBL/GenBank/DDBJ databases">
        <title>Sequencing the genomes of 1000 actinobacteria strains.</title>
        <authorList>
            <person name="Klenk H.-P."/>
        </authorList>
    </citation>
    <scope>NUCLEOTIDE SEQUENCE [LARGE SCALE GENOMIC DNA]</scope>
    <source>
        <strain evidence="3 4">DSM 22083</strain>
    </source>
</reference>
<organism evidence="3 4">
    <name type="scientific">Microlunatus parietis</name>
    <dbReference type="NCBI Taxonomy" id="682979"/>
    <lineage>
        <taxon>Bacteria</taxon>
        <taxon>Bacillati</taxon>
        <taxon>Actinomycetota</taxon>
        <taxon>Actinomycetes</taxon>
        <taxon>Propionibacteriales</taxon>
        <taxon>Propionibacteriaceae</taxon>
        <taxon>Microlunatus</taxon>
    </lineage>
</organism>
<sequence>MIEQPAHASPPPAERPPENKITIGANAAGKRIGLPEFVIGALVYFAIQIGGVFVILAAFGGDALTSGAPGPTLVLVLIAAVSAGLAALVALLPRIRSAAALGLVRPAARWLLIGAGCGLAGFLANRIVILLYVAITGDQGNPQQNLADTAMGGSVAQFALLLLFGAVLTPIGEEALFRGIGYGWLRRWGFVLAAVVSSAIFGLAHGINVVLPAAVLLGLVHAWLYEKSGSIWPAVISHAVNNGIIFILTRVVISLGIS</sequence>
<keyword evidence="1" id="KW-0812">Transmembrane</keyword>
<feature type="transmembrane region" description="Helical" evidence="1">
    <location>
        <begin position="112"/>
        <end position="135"/>
    </location>
</feature>
<feature type="transmembrane region" description="Helical" evidence="1">
    <location>
        <begin position="155"/>
        <end position="176"/>
    </location>
</feature>
<evidence type="ECO:0000313" key="3">
    <source>
        <dbReference type="EMBL" id="NYE72475.1"/>
    </source>
</evidence>
<keyword evidence="4" id="KW-1185">Reference proteome</keyword>
<dbReference type="AlphaFoldDB" id="A0A7Y9I9C1"/>
<dbReference type="Proteomes" id="UP000569914">
    <property type="component" value="Unassembled WGS sequence"/>
</dbReference>
<dbReference type="GO" id="GO:0004175">
    <property type="term" value="F:endopeptidase activity"/>
    <property type="evidence" value="ECO:0007669"/>
    <property type="project" value="UniProtKB-ARBA"/>
</dbReference>
<dbReference type="PANTHER" id="PTHR36435">
    <property type="entry name" value="SLR1288 PROTEIN"/>
    <property type="match status" value="1"/>
</dbReference>
<protein>
    <recommendedName>
        <fullName evidence="2">CAAX prenyl protease 2/Lysostaphin resistance protein A-like domain-containing protein</fullName>
    </recommendedName>
</protein>
<feature type="transmembrane region" description="Helical" evidence="1">
    <location>
        <begin position="72"/>
        <end position="92"/>
    </location>
</feature>
<accession>A0A7Y9I9C1</accession>
<feature type="transmembrane region" description="Helical" evidence="1">
    <location>
        <begin position="37"/>
        <end position="60"/>
    </location>
</feature>
<gene>
    <name evidence="3" type="ORF">BKA15_003804</name>
</gene>
<feature type="transmembrane region" description="Helical" evidence="1">
    <location>
        <begin position="188"/>
        <end position="211"/>
    </location>
</feature>
<comment type="caution">
    <text evidence="3">The sequence shown here is derived from an EMBL/GenBank/DDBJ whole genome shotgun (WGS) entry which is preliminary data.</text>
</comment>
<feature type="transmembrane region" description="Helical" evidence="1">
    <location>
        <begin position="231"/>
        <end position="253"/>
    </location>
</feature>
<dbReference type="InterPro" id="IPR052710">
    <property type="entry name" value="CAAX_protease"/>
</dbReference>
<evidence type="ECO:0000256" key="1">
    <source>
        <dbReference type="SAM" id="Phobius"/>
    </source>
</evidence>
<dbReference type="PANTHER" id="PTHR36435:SF1">
    <property type="entry name" value="CAAX AMINO TERMINAL PROTEASE FAMILY PROTEIN"/>
    <property type="match status" value="1"/>
</dbReference>
<dbReference type="InterPro" id="IPR003675">
    <property type="entry name" value="Rce1/LyrA-like_dom"/>
</dbReference>
<evidence type="ECO:0000259" key="2">
    <source>
        <dbReference type="Pfam" id="PF02517"/>
    </source>
</evidence>
<dbReference type="EMBL" id="JACCBU010000001">
    <property type="protein sequence ID" value="NYE72475.1"/>
    <property type="molecule type" value="Genomic_DNA"/>
</dbReference>
<dbReference type="GO" id="GO:0080120">
    <property type="term" value="P:CAAX-box protein maturation"/>
    <property type="evidence" value="ECO:0007669"/>
    <property type="project" value="UniProtKB-ARBA"/>
</dbReference>